<feature type="chain" id="PRO_5020284825" description="Peptidase A1 domain-containing protein" evidence="8">
    <location>
        <begin position="20"/>
        <end position="498"/>
    </location>
</feature>
<dbReference type="InParanoid" id="A0A4Q1BFI9"/>
<dbReference type="InterPro" id="IPR033121">
    <property type="entry name" value="PEPTIDASE_A1"/>
</dbReference>
<keyword evidence="5" id="KW-0645">Protease</keyword>
<organism evidence="10 11">
    <name type="scientific">Tremella mesenterica</name>
    <name type="common">Jelly fungus</name>
    <dbReference type="NCBI Taxonomy" id="5217"/>
    <lineage>
        <taxon>Eukaryota</taxon>
        <taxon>Fungi</taxon>
        <taxon>Dikarya</taxon>
        <taxon>Basidiomycota</taxon>
        <taxon>Agaricomycotina</taxon>
        <taxon>Tremellomycetes</taxon>
        <taxon>Tremellales</taxon>
        <taxon>Tremellaceae</taxon>
        <taxon>Tremella</taxon>
    </lineage>
</organism>
<feature type="active site" evidence="3">
    <location>
        <position position="132"/>
    </location>
</feature>
<evidence type="ECO:0000256" key="8">
    <source>
        <dbReference type="SAM" id="SignalP"/>
    </source>
</evidence>
<keyword evidence="2 5" id="KW-0064">Aspartyl protease</keyword>
<keyword evidence="11" id="KW-1185">Reference proteome</keyword>
<dbReference type="PANTHER" id="PTHR47966">
    <property type="entry name" value="BETA-SITE APP-CLEAVING ENZYME, ISOFORM A-RELATED"/>
    <property type="match status" value="1"/>
</dbReference>
<evidence type="ECO:0000256" key="4">
    <source>
        <dbReference type="PIRSR" id="PIRSR601461-2"/>
    </source>
</evidence>
<dbReference type="EMBL" id="SDIL01000195">
    <property type="protein sequence ID" value="RXK34773.1"/>
    <property type="molecule type" value="Genomic_DNA"/>
</dbReference>
<evidence type="ECO:0000313" key="11">
    <source>
        <dbReference type="Proteomes" id="UP000289152"/>
    </source>
</evidence>
<evidence type="ECO:0000256" key="5">
    <source>
        <dbReference type="RuleBase" id="RU000454"/>
    </source>
</evidence>
<feature type="signal peptide" evidence="8">
    <location>
        <begin position="1"/>
        <end position="19"/>
    </location>
</feature>
<evidence type="ECO:0000256" key="6">
    <source>
        <dbReference type="SAM" id="MobiDB-lite"/>
    </source>
</evidence>
<dbReference type="OrthoDB" id="771136at2759"/>
<keyword evidence="4" id="KW-1015">Disulfide bond</keyword>
<feature type="active site" evidence="3">
    <location>
        <position position="324"/>
    </location>
</feature>
<dbReference type="PROSITE" id="PS00141">
    <property type="entry name" value="ASP_PROTEASE"/>
    <property type="match status" value="1"/>
</dbReference>
<dbReference type="Proteomes" id="UP000289152">
    <property type="component" value="Unassembled WGS sequence"/>
</dbReference>
<dbReference type="Pfam" id="PF00026">
    <property type="entry name" value="Asp"/>
    <property type="match status" value="1"/>
</dbReference>
<dbReference type="InterPro" id="IPR001969">
    <property type="entry name" value="Aspartic_peptidase_AS"/>
</dbReference>
<dbReference type="InterPro" id="IPR021109">
    <property type="entry name" value="Peptidase_aspartic_dom_sf"/>
</dbReference>
<keyword evidence="7" id="KW-0812">Transmembrane</keyword>
<dbReference type="PANTHER" id="PTHR47966:SF6">
    <property type="entry name" value="PEPTIDASE A1 DOMAIN-CONTAINING PROTEIN"/>
    <property type="match status" value="1"/>
</dbReference>
<protein>
    <recommendedName>
        <fullName evidence="9">Peptidase A1 domain-containing protein</fullName>
    </recommendedName>
</protein>
<feature type="transmembrane region" description="Helical" evidence="7">
    <location>
        <begin position="480"/>
        <end position="497"/>
    </location>
</feature>
<dbReference type="SUPFAM" id="SSF50630">
    <property type="entry name" value="Acid proteases"/>
    <property type="match status" value="1"/>
</dbReference>
<evidence type="ECO:0000259" key="9">
    <source>
        <dbReference type="PROSITE" id="PS51767"/>
    </source>
</evidence>
<dbReference type="InterPro" id="IPR034164">
    <property type="entry name" value="Pepsin-like_dom"/>
</dbReference>
<evidence type="ECO:0000313" key="10">
    <source>
        <dbReference type="EMBL" id="RXK34773.1"/>
    </source>
</evidence>
<dbReference type="FunCoup" id="A0A4Q1BFI9">
    <property type="interactions" value="35"/>
</dbReference>
<feature type="disulfide bond" evidence="4">
    <location>
        <begin position="145"/>
        <end position="150"/>
    </location>
</feature>
<evidence type="ECO:0000256" key="1">
    <source>
        <dbReference type="ARBA" id="ARBA00007447"/>
    </source>
</evidence>
<dbReference type="CDD" id="cd05471">
    <property type="entry name" value="pepsin_like"/>
    <property type="match status" value="1"/>
</dbReference>
<dbReference type="GO" id="GO:0004190">
    <property type="term" value="F:aspartic-type endopeptidase activity"/>
    <property type="evidence" value="ECO:0007669"/>
    <property type="project" value="UniProtKB-KW"/>
</dbReference>
<keyword evidence="5" id="KW-0378">Hydrolase</keyword>
<gene>
    <name evidence="10" type="ORF">M231_07978</name>
</gene>
<dbReference type="InterPro" id="IPR001461">
    <property type="entry name" value="Aspartic_peptidase_A1"/>
</dbReference>
<feature type="region of interest" description="Disordered" evidence="6">
    <location>
        <begin position="447"/>
        <end position="466"/>
    </location>
</feature>
<dbReference type="FunFam" id="2.40.70.10:FF:000008">
    <property type="entry name" value="Cathepsin D"/>
    <property type="match status" value="1"/>
</dbReference>
<dbReference type="FunFam" id="2.40.70.10:FF:000067">
    <property type="entry name" value="Endopeptidase, putative"/>
    <property type="match status" value="1"/>
</dbReference>
<feature type="compositionally biased region" description="Low complexity" evidence="6">
    <location>
        <begin position="447"/>
        <end position="456"/>
    </location>
</feature>
<feature type="domain" description="Peptidase A1" evidence="9">
    <location>
        <begin position="114"/>
        <end position="439"/>
    </location>
</feature>
<evidence type="ECO:0000256" key="3">
    <source>
        <dbReference type="PIRSR" id="PIRSR601461-1"/>
    </source>
</evidence>
<dbReference type="PRINTS" id="PR00792">
    <property type="entry name" value="PEPSIN"/>
</dbReference>
<sequence>MTPLSLTLLFSLLFPIVYSTPLHPRDDSPEDDLPIPPKMRISLIPNKRQYDEDLEIRKAWLKGQARDMRRKYSAHLGEKGKELRKKDLEEMELLKRKRSTGEVSLTDVGIDASYSGQVSIGTPAQDFLVILDTGSADLWVAGAGCDSSECQGTALFDTTSSSTFSSTSQQFQISYGSGDAEGTLASDTVTFGGFSVTGQTFAVVNETTSSLISAPLSGLMGLAWKSIAQSQATPMWQALAASGSLSSPEMAFYLQRYRGDSSAAQVESSGGEFTLGGLDSSKFTGSMNYISISADDEDYWRIPVQGLTVDGTSISTSSAQAAIDTGTTLIGVPSSVVTAIYSQIPNAEAMSAASGYQGYYQYPCSSNINVTLSFGGKNYAMSNADMNLGSFTRDQSMCTGAFFEMDFSSGSPIQWIMGASFLKNVYTSFRYSPAAVGFAALSGNAESVTNGTSGSTTSGGTGGSGGSPSMSGALKLDTGLGGWVGLVLCLGVIYNVLL</sequence>
<name>A0A4Q1BFI9_TREME</name>
<proteinExistence type="inferred from homology"/>
<accession>A0A4Q1BFI9</accession>
<dbReference type="Gene3D" id="2.40.70.10">
    <property type="entry name" value="Acid Proteases"/>
    <property type="match status" value="2"/>
</dbReference>
<evidence type="ECO:0000256" key="2">
    <source>
        <dbReference type="ARBA" id="ARBA00022750"/>
    </source>
</evidence>
<keyword evidence="7" id="KW-0472">Membrane</keyword>
<feature type="compositionally biased region" description="Gly residues" evidence="6">
    <location>
        <begin position="457"/>
        <end position="466"/>
    </location>
</feature>
<keyword evidence="8" id="KW-0732">Signal</keyword>
<keyword evidence="7" id="KW-1133">Transmembrane helix</keyword>
<dbReference type="STRING" id="5217.A0A4Q1BFI9"/>
<dbReference type="AlphaFoldDB" id="A0A4Q1BFI9"/>
<dbReference type="GO" id="GO:0006508">
    <property type="term" value="P:proteolysis"/>
    <property type="evidence" value="ECO:0007669"/>
    <property type="project" value="UniProtKB-KW"/>
</dbReference>
<evidence type="ECO:0000256" key="7">
    <source>
        <dbReference type="SAM" id="Phobius"/>
    </source>
</evidence>
<dbReference type="PROSITE" id="PS51767">
    <property type="entry name" value="PEPTIDASE_A1"/>
    <property type="match status" value="1"/>
</dbReference>
<comment type="caution">
    <text evidence="10">The sequence shown here is derived from an EMBL/GenBank/DDBJ whole genome shotgun (WGS) entry which is preliminary data.</text>
</comment>
<reference evidence="10 11" key="1">
    <citation type="submission" date="2016-06" db="EMBL/GenBank/DDBJ databases">
        <title>Evolution of pathogenesis and genome organization in the Tremellales.</title>
        <authorList>
            <person name="Cuomo C."/>
            <person name="Litvintseva A."/>
            <person name="Heitman J."/>
            <person name="Chen Y."/>
            <person name="Sun S."/>
            <person name="Springer D."/>
            <person name="Dromer F."/>
            <person name="Young S."/>
            <person name="Zeng Q."/>
            <person name="Chapman S."/>
            <person name="Gujja S."/>
            <person name="Saif S."/>
            <person name="Birren B."/>
        </authorList>
    </citation>
    <scope>NUCLEOTIDE SEQUENCE [LARGE SCALE GENOMIC DNA]</scope>
    <source>
        <strain evidence="10 11">ATCC 28783</strain>
    </source>
</reference>
<dbReference type="VEuPathDB" id="FungiDB:TREMEDRAFT_46056"/>
<comment type="similarity">
    <text evidence="1 5">Belongs to the peptidase A1 family.</text>
</comment>